<proteinExistence type="predicted"/>
<evidence type="ECO:0000313" key="5">
    <source>
        <dbReference type="Proteomes" id="UP001150238"/>
    </source>
</evidence>
<protein>
    <recommendedName>
        <fullName evidence="3">DUF6534 domain-containing protein</fullName>
    </recommendedName>
</protein>
<dbReference type="PANTHER" id="PTHR40465">
    <property type="entry name" value="CHROMOSOME 1, WHOLE GENOME SHOTGUN SEQUENCE"/>
    <property type="match status" value="1"/>
</dbReference>
<sequence length="394" mass="44372">MRSGLYLLPRVRCRFKSVLFYPCCGPDRLLPLVRRLKSIPFTMSNQTSSLDGSLQSQTIDNTLGAVFIGIIGATFLFGITTLQVYMYYHHYQRDSYLHKLAVAVLWILDTVHLVLILHATYHYAVKGFGDTSNMAFIVWSVKLQVTINVIIILFVQSLYAYRVWILGGYHHGVLGYVVAGVVIGGFGIGATVAYKIYTIQMFEELHAISWTIYLSLATSTAIDFTIASTMCYYLHKSRGSESQLNSRISTVMQYTLSSGLFTSACSLSTLFTYTLMPDNLIFLSLQFLSTKFYVGSFLAMLNSRQHRNVDGQASSGVKPGIEFRVQMSTFTDEDVQWQHETSSNSPHSPASESQSTYVSFEQNSKNSAWHVDVEPVHPSNTLQRSGRPEYMSQW</sequence>
<evidence type="ECO:0000256" key="1">
    <source>
        <dbReference type="SAM" id="MobiDB-lite"/>
    </source>
</evidence>
<feature type="region of interest" description="Disordered" evidence="1">
    <location>
        <begin position="335"/>
        <end position="357"/>
    </location>
</feature>
<dbReference type="PANTHER" id="PTHR40465:SF1">
    <property type="entry name" value="DUF6534 DOMAIN-CONTAINING PROTEIN"/>
    <property type="match status" value="1"/>
</dbReference>
<feature type="transmembrane region" description="Helical" evidence="2">
    <location>
        <begin position="136"/>
        <end position="161"/>
    </location>
</feature>
<feature type="compositionally biased region" description="Low complexity" evidence="1">
    <location>
        <begin position="342"/>
        <end position="355"/>
    </location>
</feature>
<feature type="transmembrane region" description="Helical" evidence="2">
    <location>
        <begin position="173"/>
        <end position="196"/>
    </location>
</feature>
<keyword evidence="2" id="KW-1133">Transmembrane helix</keyword>
<evidence type="ECO:0000259" key="3">
    <source>
        <dbReference type="Pfam" id="PF20152"/>
    </source>
</evidence>
<feature type="transmembrane region" description="Helical" evidence="2">
    <location>
        <begin position="208"/>
        <end position="234"/>
    </location>
</feature>
<organism evidence="4 5">
    <name type="scientific">Lentinula lateritia</name>
    <dbReference type="NCBI Taxonomy" id="40482"/>
    <lineage>
        <taxon>Eukaryota</taxon>
        <taxon>Fungi</taxon>
        <taxon>Dikarya</taxon>
        <taxon>Basidiomycota</taxon>
        <taxon>Agaricomycotina</taxon>
        <taxon>Agaricomycetes</taxon>
        <taxon>Agaricomycetidae</taxon>
        <taxon>Agaricales</taxon>
        <taxon>Marasmiineae</taxon>
        <taxon>Omphalotaceae</taxon>
        <taxon>Lentinula</taxon>
    </lineage>
</organism>
<feature type="transmembrane region" description="Helical" evidence="2">
    <location>
        <begin position="280"/>
        <end position="301"/>
    </location>
</feature>
<dbReference type="Pfam" id="PF20152">
    <property type="entry name" value="DUF6534"/>
    <property type="match status" value="1"/>
</dbReference>
<feature type="transmembrane region" description="Helical" evidence="2">
    <location>
        <begin position="63"/>
        <end position="88"/>
    </location>
</feature>
<feature type="transmembrane region" description="Helical" evidence="2">
    <location>
        <begin position="100"/>
        <end position="124"/>
    </location>
</feature>
<dbReference type="EMBL" id="JANVFS010000053">
    <property type="protein sequence ID" value="KAJ4465197.1"/>
    <property type="molecule type" value="Genomic_DNA"/>
</dbReference>
<dbReference type="AlphaFoldDB" id="A0A9W8ZRP1"/>
<accession>A0A9W8ZRP1</accession>
<evidence type="ECO:0000313" key="4">
    <source>
        <dbReference type="EMBL" id="KAJ4465197.1"/>
    </source>
</evidence>
<dbReference type="InterPro" id="IPR045339">
    <property type="entry name" value="DUF6534"/>
</dbReference>
<keyword evidence="2" id="KW-0472">Membrane</keyword>
<name>A0A9W8ZRP1_9AGAR</name>
<dbReference type="Proteomes" id="UP001150238">
    <property type="component" value="Unassembled WGS sequence"/>
</dbReference>
<feature type="region of interest" description="Disordered" evidence="1">
    <location>
        <begin position="369"/>
        <end position="394"/>
    </location>
</feature>
<gene>
    <name evidence="4" type="ORF">C8J55DRAFT_263209</name>
</gene>
<comment type="caution">
    <text evidence="4">The sequence shown here is derived from an EMBL/GenBank/DDBJ whole genome shotgun (WGS) entry which is preliminary data.</text>
</comment>
<feature type="domain" description="DUF6534" evidence="3">
    <location>
        <begin position="219"/>
        <end position="306"/>
    </location>
</feature>
<reference evidence="4" key="1">
    <citation type="submission" date="2022-08" db="EMBL/GenBank/DDBJ databases">
        <authorList>
            <consortium name="DOE Joint Genome Institute"/>
            <person name="Min B."/>
            <person name="Riley R."/>
            <person name="Sierra-Patev S."/>
            <person name="Naranjo-Ortiz M."/>
            <person name="Looney B."/>
            <person name="Konkel Z."/>
            <person name="Slot J.C."/>
            <person name="Sakamoto Y."/>
            <person name="Steenwyk J.L."/>
            <person name="Rokas A."/>
            <person name="Carro J."/>
            <person name="Camarero S."/>
            <person name="Ferreira P."/>
            <person name="Molpeceres G."/>
            <person name="Ruiz-Duenas F.J."/>
            <person name="Serrano A."/>
            <person name="Henrissat B."/>
            <person name="Drula E."/>
            <person name="Hughes K.W."/>
            <person name="Mata J.L."/>
            <person name="Ishikawa N.K."/>
            <person name="Vargas-Isla R."/>
            <person name="Ushijima S."/>
            <person name="Smith C.A."/>
            <person name="Ahrendt S."/>
            <person name="Andreopoulos W."/>
            <person name="He G."/>
            <person name="Labutti K."/>
            <person name="Lipzen A."/>
            <person name="Ng V."/>
            <person name="Sandor L."/>
            <person name="Barry K."/>
            <person name="Martinez A.T."/>
            <person name="Xiao Y."/>
            <person name="Gibbons J.G."/>
            <person name="Terashima K."/>
            <person name="Hibbett D.S."/>
            <person name="Grigoriev I.V."/>
        </authorList>
    </citation>
    <scope>NUCLEOTIDE SEQUENCE</scope>
    <source>
        <strain evidence="4">Sp2 HRB7682 ss15</strain>
    </source>
</reference>
<reference evidence="4" key="2">
    <citation type="journal article" date="2023" name="Proc. Natl. Acad. Sci. U.S.A.">
        <title>A global phylogenomic analysis of the shiitake genus Lentinula.</title>
        <authorList>
            <person name="Sierra-Patev S."/>
            <person name="Min B."/>
            <person name="Naranjo-Ortiz M."/>
            <person name="Looney B."/>
            <person name="Konkel Z."/>
            <person name="Slot J.C."/>
            <person name="Sakamoto Y."/>
            <person name="Steenwyk J.L."/>
            <person name="Rokas A."/>
            <person name="Carro J."/>
            <person name="Camarero S."/>
            <person name="Ferreira P."/>
            <person name="Molpeceres G."/>
            <person name="Ruiz-Duenas F.J."/>
            <person name="Serrano A."/>
            <person name="Henrissat B."/>
            <person name="Drula E."/>
            <person name="Hughes K.W."/>
            <person name="Mata J.L."/>
            <person name="Ishikawa N.K."/>
            <person name="Vargas-Isla R."/>
            <person name="Ushijima S."/>
            <person name="Smith C.A."/>
            <person name="Donoghue J."/>
            <person name="Ahrendt S."/>
            <person name="Andreopoulos W."/>
            <person name="He G."/>
            <person name="LaButti K."/>
            <person name="Lipzen A."/>
            <person name="Ng V."/>
            <person name="Riley R."/>
            <person name="Sandor L."/>
            <person name="Barry K."/>
            <person name="Martinez A.T."/>
            <person name="Xiao Y."/>
            <person name="Gibbons J.G."/>
            <person name="Terashima K."/>
            <person name="Grigoriev I.V."/>
            <person name="Hibbett D."/>
        </authorList>
    </citation>
    <scope>NUCLEOTIDE SEQUENCE</scope>
    <source>
        <strain evidence="4">Sp2 HRB7682 ss15</strain>
    </source>
</reference>
<feature type="transmembrane region" description="Helical" evidence="2">
    <location>
        <begin position="254"/>
        <end position="274"/>
    </location>
</feature>
<evidence type="ECO:0000256" key="2">
    <source>
        <dbReference type="SAM" id="Phobius"/>
    </source>
</evidence>
<keyword evidence="2" id="KW-0812">Transmembrane</keyword>